<comment type="caution">
    <text evidence="1">The sequence shown here is derived from an EMBL/GenBank/DDBJ whole genome shotgun (WGS) entry which is preliminary data.</text>
</comment>
<name>A0ACC2JJI4_9PEZI</name>
<gene>
    <name evidence="1" type="ORF">O1611_g6186</name>
</gene>
<proteinExistence type="predicted"/>
<accession>A0ACC2JJI4</accession>
<reference evidence="1" key="1">
    <citation type="submission" date="2022-12" db="EMBL/GenBank/DDBJ databases">
        <title>Genome Sequence of Lasiodiplodia mahajangana.</title>
        <authorList>
            <person name="Buettner E."/>
        </authorList>
    </citation>
    <scope>NUCLEOTIDE SEQUENCE</scope>
    <source>
        <strain evidence="1">VT137</strain>
    </source>
</reference>
<sequence>MLISEPIVISWALYHSFLFGVLFALFESYPYVFTRVYGFSPGEVGLAFLGIFIGTLLAVVTFGIIDKTLYQKKKALFAPAKPPPEERLYVSMLGSFGVPVALFWFAWTARPDVHFLAPIAAGIPFGWGMVALFLGGITFLLDTYGARYSASAIAANGLLRSPSGAFGSYCRNRVVEPGSASHCTAVRRRRVGISSQPCNRSRGLFTLPSFKSRVVKRAVAPVWMQHPYIERAYRQQQNSFYGCYESLWYLHNESVNIWSHLIAGVLFLAMAIWTALPAHYGGYALKRADLLAFQEYLVGVAGCCLFSAFYHCVSCHSQSIVQRCVKLDYLGIAWNITSTGISATHFGLHGNPRLANYYITMILLCGLAVFGCMVGPDVDGPRAAKFRTAVFIALGAIGFVPIFHAALSPKLTLEGFSLEHVAAQSILYLLGAAFYVNRVPEKYCRGTFDVWHGSSRASTRPKEVPNAALRTSLRTVSASGLDRRVTQVGDSDPRHGITLEDTQ</sequence>
<organism evidence="1 2">
    <name type="scientific">Lasiodiplodia mahajangana</name>
    <dbReference type="NCBI Taxonomy" id="1108764"/>
    <lineage>
        <taxon>Eukaryota</taxon>
        <taxon>Fungi</taxon>
        <taxon>Dikarya</taxon>
        <taxon>Ascomycota</taxon>
        <taxon>Pezizomycotina</taxon>
        <taxon>Dothideomycetes</taxon>
        <taxon>Dothideomycetes incertae sedis</taxon>
        <taxon>Botryosphaeriales</taxon>
        <taxon>Botryosphaeriaceae</taxon>
        <taxon>Lasiodiplodia</taxon>
    </lineage>
</organism>
<evidence type="ECO:0000313" key="1">
    <source>
        <dbReference type="EMBL" id="KAJ8127452.1"/>
    </source>
</evidence>
<keyword evidence="2" id="KW-1185">Reference proteome</keyword>
<evidence type="ECO:0000313" key="2">
    <source>
        <dbReference type="Proteomes" id="UP001153332"/>
    </source>
</evidence>
<dbReference type="EMBL" id="JAPUUL010001421">
    <property type="protein sequence ID" value="KAJ8127452.1"/>
    <property type="molecule type" value="Genomic_DNA"/>
</dbReference>
<dbReference type="Proteomes" id="UP001153332">
    <property type="component" value="Unassembled WGS sequence"/>
</dbReference>
<protein>
    <submittedName>
        <fullName evidence="1">Uncharacterized protein</fullName>
    </submittedName>
</protein>